<dbReference type="EMBL" id="JACNLK010000023">
    <property type="protein sequence ID" value="MBC8207941.1"/>
    <property type="molecule type" value="Genomic_DNA"/>
</dbReference>
<sequence length="450" mass="49381">MRIMIVGAGQVGYFLCERFSNEGQDVVLIDTNKERLQKIERDLNIMTVHGSGASARILAEAGIAKTQLFIAATDSDEVNLVSCIMSRSYDVETRIARVRNEDFLEQGLLQHEDSLGIDLMISPDQAMCEEIVGLCHVSAAFDMAEFAGGQLMLLGYQISDGNALVGHSLMDLQQRDGSHNFVMTAVIRGSQTIIPRGQDRIEAGDRVYLMLRRSDIPAVERIFHLTSRVPRRVFIIGGGTTGYLVARSLEDLKVDVVLVEKNRERCTYLAENLSRTRVLNCDGLEAHDLLDEGIDRADLVISLTESDTTNLLSSILAKHHGAGKCITKITRHDFVPLLSNLGIDVALSARQVAASMILRYIRRGAIGAVATIMGSDAEAMEIGVPHLRKFDNIPLKELKFPMGAVIGAIVRNRQVLIPSGETLIKSGDNLVVFYVKNAATAVEKLLRPEG</sequence>
<dbReference type="PANTHER" id="PTHR43833:SF5">
    <property type="entry name" value="TRK SYSTEM POTASSIUM UPTAKE PROTEIN TRKA"/>
    <property type="match status" value="1"/>
</dbReference>
<dbReference type="PROSITE" id="PS51201">
    <property type="entry name" value="RCK_N"/>
    <property type="match status" value="2"/>
</dbReference>
<feature type="domain" description="RCK N-terminal" evidence="7">
    <location>
        <begin position="1"/>
        <end position="121"/>
    </location>
</feature>
<evidence type="ECO:0000256" key="3">
    <source>
        <dbReference type="ARBA" id="ARBA00022538"/>
    </source>
</evidence>
<keyword evidence="4" id="KW-0630">Potassium</keyword>
<dbReference type="NCBIfam" id="NF007039">
    <property type="entry name" value="PRK09496.3-2"/>
    <property type="match status" value="1"/>
</dbReference>
<dbReference type="InterPro" id="IPR036291">
    <property type="entry name" value="NAD(P)-bd_dom_sf"/>
</dbReference>
<dbReference type="PROSITE" id="PS51202">
    <property type="entry name" value="RCK_C"/>
    <property type="match status" value="2"/>
</dbReference>
<evidence type="ECO:0000256" key="1">
    <source>
        <dbReference type="ARBA" id="ARBA00017378"/>
    </source>
</evidence>
<dbReference type="PANTHER" id="PTHR43833">
    <property type="entry name" value="POTASSIUM CHANNEL PROTEIN 2-RELATED-RELATED"/>
    <property type="match status" value="1"/>
</dbReference>
<evidence type="ECO:0000256" key="6">
    <source>
        <dbReference type="ARBA" id="ARBA00023065"/>
    </source>
</evidence>
<accession>A0A8J6NA49</accession>
<gene>
    <name evidence="9" type="primary">trkA</name>
    <name evidence="9" type="ORF">H8E79_02090</name>
</gene>
<dbReference type="NCBIfam" id="NF007031">
    <property type="entry name" value="PRK09496.1-2"/>
    <property type="match status" value="1"/>
</dbReference>
<keyword evidence="5" id="KW-0520">NAD</keyword>
<comment type="caution">
    <text evidence="9">The sequence shown here is derived from an EMBL/GenBank/DDBJ whole genome shotgun (WGS) entry which is preliminary data.</text>
</comment>
<reference evidence="9 10" key="1">
    <citation type="submission" date="2020-08" db="EMBL/GenBank/DDBJ databases">
        <title>Bridging the membrane lipid divide: bacteria of the FCB group superphylum have the potential to synthesize archaeal ether lipids.</title>
        <authorList>
            <person name="Villanueva L."/>
            <person name="Von Meijenfeldt F.A.B."/>
            <person name="Westbye A.B."/>
            <person name="Yadav S."/>
            <person name="Hopmans E.C."/>
            <person name="Dutilh B.E."/>
            <person name="Sinninghe Damste J.S."/>
        </authorList>
    </citation>
    <scope>NUCLEOTIDE SEQUENCE [LARGE SCALE GENOMIC DNA]</scope>
    <source>
        <strain evidence="9">NIOZ-UU81</strain>
    </source>
</reference>
<dbReference type="InterPro" id="IPR003148">
    <property type="entry name" value="RCK_N"/>
</dbReference>
<evidence type="ECO:0000256" key="2">
    <source>
        <dbReference type="ARBA" id="ARBA00022448"/>
    </source>
</evidence>
<dbReference type="AlphaFoldDB" id="A0A8J6NA49"/>
<dbReference type="GO" id="GO:0015079">
    <property type="term" value="F:potassium ion transmembrane transporter activity"/>
    <property type="evidence" value="ECO:0007669"/>
    <property type="project" value="InterPro"/>
</dbReference>
<evidence type="ECO:0000259" key="7">
    <source>
        <dbReference type="PROSITE" id="PS51201"/>
    </source>
</evidence>
<name>A0A8J6NA49_9BACT</name>
<dbReference type="InterPro" id="IPR036721">
    <property type="entry name" value="RCK_C_sf"/>
</dbReference>
<organism evidence="9 10">
    <name type="scientific">Candidatus Desulfatifera sulfidica</name>
    <dbReference type="NCBI Taxonomy" id="2841691"/>
    <lineage>
        <taxon>Bacteria</taxon>
        <taxon>Pseudomonadati</taxon>
        <taxon>Thermodesulfobacteriota</taxon>
        <taxon>Desulfobulbia</taxon>
        <taxon>Desulfobulbales</taxon>
        <taxon>Desulfobulbaceae</taxon>
        <taxon>Candidatus Desulfatifera</taxon>
    </lineage>
</organism>
<dbReference type="GO" id="GO:0005886">
    <property type="term" value="C:plasma membrane"/>
    <property type="evidence" value="ECO:0007669"/>
    <property type="project" value="InterPro"/>
</dbReference>
<dbReference type="PRINTS" id="PR00335">
    <property type="entry name" value="KUPTAKETRKA"/>
</dbReference>
<dbReference type="Gene3D" id="3.30.70.1450">
    <property type="entry name" value="Regulator of K+ conductance, C-terminal domain"/>
    <property type="match status" value="2"/>
</dbReference>
<evidence type="ECO:0000256" key="4">
    <source>
        <dbReference type="ARBA" id="ARBA00022958"/>
    </source>
</evidence>
<dbReference type="Pfam" id="PF02080">
    <property type="entry name" value="TrkA_C"/>
    <property type="match status" value="2"/>
</dbReference>
<feature type="domain" description="RCK C-terminal" evidence="8">
    <location>
        <begin position="367"/>
        <end position="448"/>
    </location>
</feature>
<dbReference type="Gene3D" id="3.40.50.720">
    <property type="entry name" value="NAD(P)-binding Rossmann-like Domain"/>
    <property type="match status" value="2"/>
</dbReference>
<keyword evidence="6" id="KW-0406">Ion transport</keyword>
<protein>
    <recommendedName>
        <fullName evidence="1">Trk system potassium uptake protein TrkA</fullName>
    </recommendedName>
</protein>
<evidence type="ECO:0000313" key="10">
    <source>
        <dbReference type="Proteomes" id="UP000599024"/>
    </source>
</evidence>
<evidence type="ECO:0000313" key="9">
    <source>
        <dbReference type="EMBL" id="MBC8207941.1"/>
    </source>
</evidence>
<dbReference type="Pfam" id="PF02254">
    <property type="entry name" value="TrkA_N"/>
    <property type="match status" value="2"/>
</dbReference>
<dbReference type="SUPFAM" id="SSF116726">
    <property type="entry name" value="TrkA C-terminal domain-like"/>
    <property type="match status" value="2"/>
</dbReference>
<dbReference type="NCBIfam" id="NF007032">
    <property type="entry name" value="PRK09496.1-4"/>
    <property type="match status" value="1"/>
</dbReference>
<keyword evidence="3" id="KW-0633">Potassium transport</keyword>
<proteinExistence type="predicted"/>
<dbReference type="InterPro" id="IPR050721">
    <property type="entry name" value="Trk_Ktr_HKT_K-transport"/>
</dbReference>
<keyword evidence="2" id="KW-0813">Transport</keyword>
<feature type="domain" description="RCK N-terminal" evidence="7">
    <location>
        <begin position="230"/>
        <end position="347"/>
    </location>
</feature>
<dbReference type="InterPro" id="IPR006036">
    <property type="entry name" value="K_uptake_TrkA"/>
</dbReference>
<feature type="domain" description="RCK C-terminal" evidence="8">
    <location>
        <begin position="141"/>
        <end position="225"/>
    </location>
</feature>
<evidence type="ECO:0000259" key="8">
    <source>
        <dbReference type="PROSITE" id="PS51202"/>
    </source>
</evidence>
<dbReference type="SUPFAM" id="SSF51735">
    <property type="entry name" value="NAD(P)-binding Rossmann-fold domains"/>
    <property type="match status" value="2"/>
</dbReference>
<evidence type="ECO:0000256" key="5">
    <source>
        <dbReference type="ARBA" id="ARBA00023027"/>
    </source>
</evidence>
<dbReference type="InterPro" id="IPR006037">
    <property type="entry name" value="RCK_C"/>
</dbReference>
<dbReference type="Proteomes" id="UP000599024">
    <property type="component" value="Unassembled WGS sequence"/>
</dbReference>
<dbReference type="NCBIfam" id="NF007041">
    <property type="entry name" value="PRK09496.3-4"/>
    <property type="match status" value="1"/>
</dbReference>